<feature type="compositionally biased region" description="Basic and acidic residues" evidence="1">
    <location>
        <begin position="163"/>
        <end position="181"/>
    </location>
</feature>
<dbReference type="PROSITE" id="PS50004">
    <property type="entry name" value="C2"/>
    <property type="match status" value="1"/>
</dbReference>
<name>A0AA91Q3C1_CLALS</name>
<organism evidence="3 4">
    <name type="scientific">Clavispora lusitaniae</name>
    <name type="common">Candida lusitaniae</name>
    <dbReference type="NCBI Taxonomy" id="36911"/>
    <lineage>
        <taxon>Eukaryota</taxon>
        <taxon>Fungi</taxon>
        <taxon>Dikarya</taxon>
        <taxon>Ascomycota</taxon>
        <taxon>Saccharomycotina</taxon>
        <taxon>Pichiomycetes</taxon>
        <taxon>Metschnikowiaceae</taxon>
        <taxon>Clavispora</taxon>
    </lineage>
</organism>
<dbReference type="Gene3D" id="2.60.40.150">
    <property type="entry name" value="C2 domain"/>
    <property type="match status" value="1"/>
</dbReference>
<dbReference type="PANTHER" id="PTHR47052:SF3">
    <property type="entry name" value="INGRESSION PROTEIN 1"/>
    <property type="match status" value="1"/>
</dbReference>
<dbReference type="InterPro" id="IPR037791">
    <property type="entry name" value="C2_fungal_Inn1"/>
</dbReference>
<evidence type="ECO:0000313" key="4">
    <source>
        <dbReference type="Proteomes" id="UP000195602"/>
    </source>
</evidence>
<evidence type="ECO:0000259" key="2">
    <source>
        <dbReference type="PROSITE" id="PS50004"/>
    </source>
</evidence>
<proteinExistence type="predicted"/>
<dbReference type="KEGG" id="clus:A9F13_03g00506"/>
<accession>A0AA91Q3C1</accession>
<dbReference type="Pfam" id="PF00168">
    <property type="entry name" value="C2"/>
    <property type="match status" value="1"/>
</dbReference>
<dbReference type="SUPFAM" id="SSF49562">
    <property type="entry name" value="C2 domain (Calcium/lipid-binding domain, CaLB)"/>
    <property type="match status" value="1"/>
</dbReference>
<feature type="region of interest" description="Disordered" evidence="1">
    <location>
        <begin position="142"/>
        <end position="374"/>
    </location>
</feature>
<dbReference type="SMART" id="SM00239">
    <property type="entry name" value="C2"/>
    <property type="match status" value="1"/>
</dbReference>
<dbReference type="InterPro" id="IPR035892">
    <property type="entry name" value="C2_domain_sf"/>
</dbReference>
<comment type="caution">
    <text evidence="3">The sequence shown here is derived from an EMBL/GenBank/DDBJ whole genome shotgun (WGS) entry which is preliminary data.</text>
</comment>
<feature type="region of interest" description="Disordered" evidence="1">
    <location>
        <begin position="388"/>
        <end position="422"/>
    </location>
</feature>
<evidence type="ECO:0000313" key="3">
    <source>
        <dbReference type="EMBL" id="OVF09928.1"/>
    </source>
</evidence>
<feature type="domain" description="C2" evidence="2">
    <location>
        <begin position="1"/>
        <end position="117"/>
    </location>
</feature>
<evidence type="ECO:0000256" key="1">
    <source>
        <dbReference type="SAM" id="MobiDB-lite"/>
    </source>
</evidence>
<dbReference type="InterPro" id="IPR000008">
    <property type="entry name" value="C2_dom"/>
</dbReference>
<sequence length="484" mass="54553">MNGPETADGTLVVMVCRAKHLPNRRKLDKQCPYALLRIGTVAQKTPSHFRAGQTPEWTHECRFTLSRERKPIMKLDVLDETKNDPTPVGNTEIDCSRVFSDPANLHEGGKYILDAWHELSCQGRPAGMIYLEMTFYPSAPVPPPKASTMSAYEHSNYSSPEADFSRRSHSPEMLRRSDLHSRSTSPSHTQAPPPHGPFESHSKQTLPRSEVRPRPHSVADPTTSVFVTEKKEQGRFSKLKSRLRSFEPSTLWEPKPRLAEPEGVPQLHDDMVSPPPPPPHSPERPTYPQRPQSRAFFPDREHNRSSSSDAPQRSPKRGGHERLTERFGRSAHSDPSGSDNRRPTRRPPPDLAPAPAAVPFSADTFGADDLPDIPVFAPVAEPKIYSNPHELDPQYYAPTPSQHVASKREESGENMRVDVRTESTGYMGEGRWKIDRYSPTVFSRVVDENAKPAVPPKIPRGLSEKEYYTLERDSYLKDINGRRH</sequence>
<dbReference type="AlphaFoldDB" id="A0AA91Q3C1"/>
<gene>
    <name evidence="3" type="ORF">A9F13_03g00506</name>
</gene>
<reference evidence="3 4" key="1">
    <citation type="submission" date="2017-04" db="EMBL/GenBank/DDBJ databases">
        <title>Draft genome of the yeast Clavispora lusitaniae type strain CBS 6936.</title>
        <authorList>
            <person name="Durrens P."/>
            <person name="Klopp C."/>
            <person name="Biteau N."/>
            <person name="Fitton-Ouhabi V."/>
            <person name="Dementhon K."/>
            <person name="Accoceberry I."/>
            <person name="Sherman D.J."/>
            <person name="Noel T."/>
        </authorList>
    </citation>
    <scope>NUCLEOTIDE SEQUENCE [LARGE SCALE GENOMIC DNA]</scope>
    <source>
        <strain evidence="3 4">CBS 6936</strain>
    </source>
</reference>
<feature type="compositionally biased region" description="Polar residues" evidence="1">
    <location>
        <begin position="147"/>
        <end position="159"/>
    </location>
</feature>
<dbReference type="CDD" id="cd08681">
    <property type="entry name" value="C2_fungal_Inn1p-like"/>
    <property type="match status" value="1"/>
</dbReference>
<dbReference type="Proteomes" id="UP000195602">
    <property type="component" value="Unassembled WGS sequence"/>
</dbReference>
<feature type="compositionally biased region" description="Basic and acidic residues" evidence="1">
    <location>
        <begin position="318"/>
        <end position="332"/>
    </location>
</feature>
<dbReference type="PANTHER" id="PTHR47052">
    <property type="entry name" value="CONSERVED SERINE PROLINE-RICH PROTEIN (AFU_ORTHOLOGUE AFUA_2G01790)"/>
    <property type="match status" value="1"/>
</dbReference>
<protein>
    <submittedName>
        <fullName evidence="3">Ingression protein</fullName>
    </submittedName>
</protein>
<dbReference type="EMBL" id="LYUB02000003">
    <property type="protein sequence ID" value="OVF09928.1"/>
    <property type="molecule type" value="Genomic_DNA"/>
</dbReference>
<dbReference type="InterPro" id="IPR052981">
    <property type="entry name" value="Ingression_C2_domain"/>
</dbReference>
<feature type="compositionally biased region" description="Basic and acidic residues" evidence="1">
    <location>
        <begin position="406"/>
        <end position="421"/>
    </location>
</feature>